<dbReference type="EMBL" id="LN483161">
    <property type="protein sequence ID" value="CDZ96628.1"/>
    <property type="molecule type" value="Genomic_DNA"/>
</dbReference>
<protein>
    <submittedName>
        <fullName evidence="1">Uncharacterized protein</fullName>
    </submittedName>
</protein>
<proteinExistence type="predicted"/>
<dbReference type="AlphaFoldDB" id="A0A0F7SG08"/>
<evidence type="ECO:0000313" key="1">
    <source>
        <dbReference type="EMBL" id="CDZ96628.1"/>
    </source>
</evidence>
<reference evidence="1" key="1">
    <citation type="submission" date="2014-08" db="EMBL/GenBank/DDBJ databases">
        <authorList>
            <person name="Sharma Rahul"/>
            <person name="Thines Marco"/>
        </authorList>
    </citation>
    <scope>NUCLEOTIDE SEQUENCE</scope>
</reference>
<name>A0A0F7SG08_PHARH</name>
<accession>A0A0F7SG08</accession>
<sequence length="65" mass="7152">MQSLTLMPPDRDQVPSDVNDQYCQHHPVNALSPMTPRRSSIEVSGQQGNYVMALPISQSIIGSEV</sequence>
<organism evidence="1">
    <name type="scientific">Phaffia rhodozyma</name>
    <name type="common">Yeast</name>
    <name type="synonym">Xanthophyllomyces dendrorhous</name>
    <dbReference type="NCBI Taxonomy" id="264483"/>
    <lineage>
        <taxon>Eukaryota</taxon>
        <taxon>Fungi</taxon>
        <taxon>Dikarya</taxon>
        <taxon>Basidiomycota</taxon>
        <taxon>Agaricomycotina</taxon>
        <taxon>Tremellomycetes</taxon>
        <taxon>Cystofilobasidiales</taxon>
        <taxon>Mrakiaceae</taxon>
        <taxon>Phaffia</taxon>
    </lineage>
</organism>